<evidence type="ECO:0000259" key="5">
    <source>
        <dbReference type="PROSITE" id="PS51444"/>
    </source>
</evidence>
<dbReference type="InterPro" id="IPR016130">
    <property type="entry name" value="Tyr_Pase_AS"/>
</dbReference>
<feature type="compositionally biased region" description="Polar residues" evidence="1">
    <location>
        <begin position="196"/>
        <end position="210"/>
    </location>
</feature>
<dbReference type="EMBL" id="MCOG01000257">
    <property type="protein sequence ID" value="ORY21878.1"/>
    <property type="molecule type" value="Genomic_DNA"/>
</dbReference>
<dbReference type="PROSITE" id="PS51181">
    <property type="entry name" value="PPASE_TENSIN"/>
    <property type="match status" value="1"/>
</dbReference>
<dbReference type="PROSITE" id="PS00383">
    <property type="entry name" value="TYR_PHOSPHATASE_1"/>
    <property type="match status" value="1"/>
</dbReference>
<dbReference type="SUPFAM" id="SSF101447">
    <property type="entry name" value="Formin homology 2 domain (FH2 domain)"/>
    <property type="match status" value="1"/>
</dbReference>
<dbReference type="PANTHER" id="PTHR45733">
    <property type="entry name" value="FORMIN-J"/>
    <property type="match status" value="1"/>
</dbReference>
<feature type="compositionally biased region" description="Low complexity" evidence="1">
    <location>
        <begin position="140"/>
        <end position="152"/>
    </location>
</feature>
<feature type="compositionally biased region" description="Polar residues" evidence="1">
    <location>
        <begin position="1267"/>
        <end position="1276"/>
    </location>
</feature>
<dbReference type="InterPro" id="IPR000387">
    <property type="entry name" value="Tyr_Pase_dom"/>
</dbReference>
<feature type="compositionally biased region" description="Pro residues" evidence="1">
    <location>
        <begin position="879"/>
        <end position="944"/>
    </location>
</feature>
<feature type="compositionally biased region" description="Polar residues" evidence="1">
    <location>
        <begin position="759"/>
        <end position="776"/>
    </location>
</feature>
<feature type="region of interest" description="Disordered" evidence="1">
    <location>
        <begin position="139"/>
        <end position="162"/>
    </location>
</feature>
<feature type="compositionally biased region" description="Basic and acidic residues" evidence="1">
    <location>
        <begin position="1282"/>
        <end position="1298"/>
    </location>
</feature>
<feature type="region of interest" description="Disordered" evidence="1">
    <location>
        <begin position="1495"/>
        <end position="1531"/>
    </location>
</feature>
<dbReference type="Gene3D" id="1.20.58.2220">
    <property type="entry name" value="Formin, FH2 domain"/>
    <property type="match status" value="1"/>
</dbReference>
<dbReference type="InterPro" id="IPR042201">
    <property type="entry name" value="FH2_Formin_sf"/>
</dbReference>
<dbReference type="GO" id="GO:0045010">
    <property type="term" value="P:actin nucleation"/>
    <property type="evidence" value="ECO:0007669"/>
    <property type="project" value="InterPro"/>
</dbReference>
<feature type="domain" description="C2 tensin-type" evidence="4">
    <location>
        <begin position="459"/>
        <end position="598"/>
    </location>
</feature>
<dbReference type="InterPro" id="IPR001265">
    <property type="entry name" value="Formin_Cappuccino_subfam"/>
</dbReference>
<dbReference type="InterPro" id="IPR029021">
    <property type="entry name" value="Prot-tyrosine_phosphatase-like"/>
</dbReference>
<dbReference type="InterPro" id="IPR029023">
    <property type="entry name" value="Tensin_phosphatase"/>
</dbReference>
<gene>
    <name evidence="6" type="ORF">LY90DRAFT_676083</name>
</gene>
<feature type="region of interest" description="Disordered" evidence="1">
    <location>
        <begin position="186"/>
        <end position="210"/>
    </location>
</feature>
<evidence type="ECO:0000259" key="2">
    <source>
        <dbReference type="PROSITE" id="PS50056"/>
    </source>
</evidence>
<feature type="region of interest" description="Disordered" evidence="1">
    <location>
        <begin position="1266"/>
        <end position="1315"/>
    </location>
</feature>
<dbReference type="SMART" id="SM00498">
    <property type="entry name" value="FH2"/>
    <property type="match status" value="1"/>
</dbReference>
<evidence type="ECO:0000313" key="7">
    <source>
        <dbReference type="Proteomes" id="UP000193920"/>
    </source>
</evidence>
<dbReference type="InterPro" id="IPR035892">
    <property type="entry name" value="C2_domain_sf"/>
</dbReference>
<feature type="region of interest" description="Disordered" evidence="1">
    <location>
        <begin position="1376"/>
        <end position="1398"/>
    </location>
</feature>
<reference evidence="6 7" key="1">
    <citation type="submission" date="2016-08" db="EMBL/GenBank/DDBJ databases">
        <title>A Parts List for Fungal Cellulosomes Revealed by Comparative Genomics.</title>
        <authorList>
            <consortium name="DOE Joint Genome Institute"/>
            <person name="Haitjema C.H."/>
            <person name="Gilmore S.P."/>
            <person name="Henske J.K."/>
            <person name="Solomon K.V."/>
            <person name="De Groot R."/>
            <person name="Kuo A."/>
            <person name="Mondo S.J."/>
            <person name="Salamov A.A."/>
            <person name="Labutti K."/>
            <person name="Zhao Z."/>
            <person name="Chiniquy J."/>
            <person name="Barry K."/>
            <person name="Brewer H.M."/>
            <person name="Purvine S.O."/>
            <person name="Wright A.T."/>
            <person name="Boxma B."/>
            <person name="Van Alen T."/>
            <person name="Hackstein J.H."/>
            <person name="Baker S.E."/>
            <person name="Grigoriev I.V."/>
            <person name="O'Malley M.A."/>
        </authorList>
    </citation>
    <scope>NUCLEOTIDE SEQUENCE [LARGE SCALE GENOMIC DNA]</scope>
    <source>
        <strain evidence="6 7">G1</strain>
    </source>
</reference>
<comment type="caution">
    <text evidence="6">The sequence shown here is derived from an EMBL/GenBank/DDBJ whole genome shotgun (WGS) entry which is preliminary data.</text>
</comment>
<dbReference type="PRINTS" id="PR00828">
    <property type="entry name" value="FORMIN"/>
</dbReference>
<dbReference type="GO" id="GO:0016791">
    <property type="term" value="F:phosphatase activity"/>
    <property type="evidence" value="ECO:0007669"/>
    <property type="project" value="UniProtKB-ARBA"/>
</dbReference>
<feature type="domain" description="FH2" evidence="5">
    <location>
        <begin position="946"/>
        <end position="1397"/>
    </location>
</feature>
<name>A0A1Y2AGZ5_9FUNG</name>
<feature type="domain" description="Tyrosine specific protein phosphatases" evidence="2">
    <location>
        <begin position="367"/>
        <end position="427"/>
    </location>
</feature>
<feature type="region of interest" description="Disordered" evidence="1">
    <location>
        <begin position="1425"/>
        <end position="1457"/>
    </location>
</feature>
<proteinExistence type="predicted"/>
<sequence length="1544" mass="176233">MERIKNFLLFGRLADDNDRTDRISRSNRSSFSRYIRSDNLDSSNRRSNESLEREAGKEKLDIGRNREGHLNYRASVIGMPISTSQEDLNYLNELLKLQRQNDPNYNKDEEIKEADSFKLPERNSSLVKIHVNNEEKTCRRTGSLNSLRSRGSSDQDLNGMPYSINSRFRDSYSSSRNSSLNNVSSLRNEIPIDGEPSQSRRSSIATTTDSIKRNTSLSQLSNFSSTCVNPQPIALHSKFIGDDLDSYDCKLFNLLTYDPFFPERINFPHGNDSLIPEVPNDKFFQSIKNNLDITRITDRLLVMGSVWKNITEKRSARNNIDEISYFIKVRYQKKFMIWNLSDGTYDYSKFDNQVISFNVSKSLFNLKVLIDICRSLFIWLSIDPGNVAIIHCNNGRNRTGIIVACFLYFSCIFPNVDEGFNYFIKRRCNGDRSWVTNTQRRYSKYFNGIFTYKGHLQNQYSLYMCSIILNGVPNFLPNNGGCNPGLEVYQCGKLIYNTTIMSIDDECHPGVFMDENNIIFQFPDIQYLTIEKDIQIRVFHCPDLNNRNNNVTMFNFYFHTGFMTEGAIRVSLPDIELSTHGSNKFNKDFTMDLIFMSSHSISANAESSPESTNFDNKGKVLTYESFLEKSYSKWLNKLSQHHAITPDPELVKSLEIQGYNRIVASYSLQVTNNQIHDAHEYLTTEFETTEIFSEIFKETTLHEQGKKKKNNRYRRSYALNLMQKDLEALKALDNDNDEDEEEAEGESSESVVEDSNYSLTSTNAGTSLGNSYNNLSTEHEKLKGSTKSLNKKDYEAESEDSYDGILDEFIDQYTLDSPEAEEPSELVDKKGQSTSVSSLHGSKKNLHTGTRSKKASRENLTTIPDKDESVTLEEKNKNIPPPPPNPLATAPPPPPPNPLMAAPPPPPPNPLAGGPPPPPPPPMMGGPPPPPPPPGSGVPPPPGAGPAVDNQKLQVKARLHWNEIKETNKLVNTIWSEKSNLNPEFEKIDLDIKKFEEIFCFIPSKEPTTLKKSKKQQKVNKSLLDSRRAQNISIGIALFQRRGLSFKDIRTAICNFDDKVLTLDELLSLKQLLPTPEERALLEVYLNNKKNKSNHQFDNPELFLLELMKEPEIDYFMKSFIYKCQFKPETENLEKCFTQFLTLCENLKESDNLKILLKTVLALGNLTNHEYGNTIRNSYYASMNQNKKALGFKIEGLVKLRDVKSTDGKSNLLNYLVEMLKLKKPEILNLPNQFQEIKSVRQFDLRDLVNRLKNLETGLSKIKQRMYKNSSNSSSMEMIPEEATKNAGKEKEKNKEGNSSDEEPESPVNDPTLQRRIIMPFVEDATNTLSRIYKLVDRCNKAFIDIAEYLGENLAEYSSVLDVPNEIIKMGSSSSLYGDGVSNENKNSNATPPKNDESLKQPTLVFITLDTFFQQFQEAVKINEQREEEQRRREKHRSSMLGIQKSKSLSNLPNGFGKEKSLREQMLEEIRNRSITKFEDAGSKAISMEKMYLENKKQQEKNKLKDDSASSSSTDKKEDNNDKKIDTKNILHSQSNITLNDQFI</sequence>
<dbReference type="PANTHER" id="PTHR45733:SF8">
    <property type="entry name" value="FORMIN-J"/>
    <property type="match status" value="1"/>
</dbReference>
<evidence type="ECO:0000259" key="4">
    <source>
        <dbReference type="PROSITE" id="PS51182"/>
    </source>
</evidence>
<dbReference type="SUPFAM" id="SSF52799">
    <property type="entry name" value="(Phosphotyrosine protein) phosphatases II"/>
    <property type="match status" value="1"/>
</dbReference>
<dbReference type="InterPro" id="IPR014020">
    <property type="entry name" value="Tensin_C2-dom"/>
</dbReference>
<feature type="compositionally biased region" description="Basic residues" evidence="1">
    <location>
        <begin position="841"/>
        <end position="854"/>
    </location>
</feature>
<feature type="region of interest" description="Disordered" evidence="1">
    <location>
        <begin position="817"/>
        <end position="948"/>
    </location>
</feature>
<dbReference type="Pfam" id="PF02181">
    <property type="entry name" value="FH2"/>
    <property type="match status" value="1"/>
</dbReference>
<evidence type="ECO:0000259" key="3">
    <source>
        <dbReference type="PROSITE" id="PS51181"/>
    </source>
</evidence>
<feature type="region of interest" description="Disordered" evidence="1">
    <location>
        <begin position="734"/>
        <end position="803"/>
    </location>
</feature>
<dbReference type="PROSITE" id="PS51182">
    <property type="entry name" value="C2_TENSIN"/>
    <property type="match status" value="1"/>
</dbReference>
<dbReference type="SMART" id="SM01326">
    <property type="entry name" value="PTEN_C2"/>
    <property type="match status" value="1"/>
</dbReference>
<dbReference type="OrthoDB" id="5632at2759"/>
<keyword evidence="7" id="KW-1185">Reference proteome</keyword>
<protein>
    <recommendedName>
        <fullName evidence="8">Actin-binding FH2</fullName>
    </recommendedName>
</protein>
<feature type="compositionally biased region" description="Polar residues" evidence="1">
    <location>
        <begin position="1376"/>
        <end position="1392"/>
    </location>
</feature>
<feature type="compositionally biased region" description="Basic and acidic residues" evidence="1">
    <location>
        <begin position="1495"/>
        <end position="1529"/>
    </location>
</feature>
<accession>A0A1Y2AGZ5</accession>
<dbReference type="STRING" id="1754190.A0A1Y2AGZ5"/>
<feature type="compositionally biased region" description="Low complexity" evidence="1">
    <location>
        <begin position="748"/>
        <end position="758"/>
    </location>
</feature>
<dbReference type="PROSITE" id="PS50056">
    <property type="entry name" value="TYR_PHOSPHATASE_2"/>
    <property type="match status" value="1"/>
</dbReference>
<dbReference type="InterPro" id="IPR015425">
    <property type="entry name" value="FH2_Formin"/>
</dbReference>
<dbReference type="Gene3D" id="2.60.40.1110">
    <property type="match status" value="1"/>
</dbReference>
<dbReference type="GO" id="GO:0005884">
    <property type="term" value="C:actin filament"/>
    <property type="evidence" value="ECO:0007669"/>
    <property type="project" value="InterPro"/>
</dbReference>
<dbReference type="InterPro" id="IPR051144">
    <property type="entry name" value="Formin_homology_domain"/>
</dbReference>
<evidence type="ECO:0000313" key="6">
    <source>
        <dbReference type="EMBL" id="ORY21878.1"/>
    </source>
</evidence>
<feature type="compositionally biased region" description="Basic and acidic residues" evidence="1">
    <location>
        <begin position="864"/>
        <end position="877"/>
    </location>
</feature>
<dbReference type="PROSITE" id="PS51444">
    <property type="entry name" value="FH2"/>
    <property type="match status" value="1"/>
</dbReference>
<feature type="domain" description="Phosphatase tensin-type" evidence="3">
    <location>
        <begin position="282"/>
        <end position="453"/>
    </location>
</feature>
<organism evidence="6 7">
    <name type="scientific">Neocallimastix californiae</name>
    <dbReference type="NCBI Taxonomy" id="1754190"/>
    <lineage>
        <taxon>Eukaryota</taxon>
        <taxon>Fungi</taxon>
        <taxon>Fungi incertae sedis</taxon>
        <taxon>Chytridiomycota</taxon>
        <taxon>Chytridiomycota incertae sedis</taxon>
        <taxon>Neocallimastigomycetes</taxon>
        <taxon>Neocallimastigales</taxon>
        <taxon>Neocallimastigaceae</taxon>
        <taxon>Neocallimastix</taxon>
    </lineage>
</organism>
<dbReference type="Proteomes" id="UP000193920">
    <property type="component" value="Unassembled WGS sequence"/>
</dbReference>
<evidence type="ECO:0000256" key="1">
    <source>
        <dbReference type="SAM" id="MobiDB-lite"/>
    </source>
</evidence>
<dbReference type="Gene3D" id="3.90.190.10">
    <property type="entry name" value="Protein tyrosine phosphatase superfamily"/>
    <property type="match status" value="1"/>
</dbReference>
<evidence type="ECO:0008006" key="8">
    <source>
        <dbReference type="Google" id="ProtNLM"/>
    </source>
</evidence>
<dbReference type="Pfam" id="PF10409">
    <property type="entry name" value="PTEN_C2"/>
    <property type="match status" value="1"/>
</dbReference>
<dbReference type="GO" id="GO:0008017">
    <property type="term" value="F:microtubule binding"/>
    <property type="evidence" value="ECO:0007669"/>
    <property type="project" value="InterPro"/>
</dbReference>
<dbReference type="SUPFAM" id="SSF49562">
    <property type="entry name" value="C2 domain (Calcium/lipid-binding domain, CaLB)"/>
    <property type="match status" value="1"/>
</dbReference>
<feature type="compositionally biased region" description="Acidic residues" evidence="1">
    <location>
        <begin position="734"/>
        <end position="747"/>
    </location>
</feature>